<gene>
    <name evidence="1" type="ORF">PR048_015406</name>
</gene>
<dbReference type="PANTHER" id="PTHR23245:SF25">
    <property type="entry name" value="TRNA WYBUTOSINE-SYNTHESIZING PROTEIN 2 HOMOLOG"/>
    <property type="match status" value="1"/>
</dbReference>
<dbReference type="EMBL" id="JARBHB010000005">
    <property type="protein sequence ID" value="KAJ8883562.1"/>
    <property type="molecule type" value="Genomic_DNA"/>
</dbReference>
<evidence type="ECO:0000313" key="1">
    <source>
        <dbReference type="EMBL" id="KAJ8883562.1"/>
    </source>
</evidence>
<reference evidence="1 2" key="1">
    <citation type="submission" date="2023-02" db="EMBL/GenBank/DDBJ databases">
        <title>LHISI_Scaffold_Assembly.</title>
        <authorList>
            <person name="Stuart O.P."/>
            <person name="Cleave R."/>
            <person name="Magrath M.J.L."/>
            <person name="Mikheyev A.S."/>
        </authorList>
    </citation>
    <scope>NUCLEOTIDE SEQUENCE [LARGE SCALE GENOMIC DNA]</scope>
    <source>
        <strain evidence="1">Daus_M_001</strain>
        <tissue evidence="1">Leg muscle</tissue>
    </source>
</reference>
<protein>
    <submittedName>
        <fullName evidence="1">Uncharacterized protein</fullName>
    </submittedName>
</protein>
<dbReference type="Proteomes" id="UP001159363">
    <property type="component" value="Chromosome 4"/>
</dbReference>
<proteinExistence type="predicted"/>
<dbReference type="Gene3D" id="3.40.50.150">
    <property type="entry name" value="Vaccinia Virus protein VP39"/>
    <property type="match status" value="1"/>
</dbReference>
<dbReference type="PANTHER" id="PTHR23245">
    <property type="entry name" value="TRNA METHYLTRANSFERASE"/>
    <property type="match status" value="1"/>
</dbReference>
<dbReference type="SUPFAM" id="SSF53335">
    <property type="entry name" value="S-adenosyl-L-methionine-dependent methyltransferases"/>
    <property type="match status" value="1"/>
</dbReference>
<dbReference type="InterPro" id="IPR029063">
    <property type="entry name" value="SAM-dependent_MTases_sf"/>
</dbReference>
<sequence length="164" mass="17977">MCPQVCPVGVADRVCLGLLPSSRTSWLAACTTLKDLGGVLHIHECVPEQGEACAVCTTIITTLPEQGAMLIRQFFSCGSSQDCAFQMLSEDLLPHGVEGCMVSWKWAGWRRWALHVAHSVCEALPREGVPHWRVCVEGLHHVKSYAPHIDHLVLDLHCEPVTTG</sequence>
<name>A0ABQ9HGW6_9NEOP</name>
<accession>A0ABQ9HGW6</accession>
<keyword evidence="2" id="KW-1185">Reference proteome</keyword>
<organism evidence="1 2">
    <name type="scientific">Dryococelus australis</name>
    <dbReference type="NCBI Taxonomy" id="614101"/>
    <lineage>
        <taxon>Eukaryota</taxon>
        <taxon>Metazoa</taxon>
        <taxon>Ecdysozoa</taxon>
        <taxon>Arthropoda</taxon>
        <taxon>Hexapoda</taxon>
        <taxon>Insecta</taxon>
        <taxon>Pterygota</taxon>
        <taxon>Neoptera</taxon>
        <taxon>Polyneoptera</taxon>
        <taxon>Phasmatodea</taxon>
        <taxon>Verophasmatodea</taxon>
        <taxon>Anareolatae</taxon>
        <taxon>Phasmatidae</taxon>
        <taxon>Eurycanthinae</taxon>
        <taxon>Dryococelus</taxon>
    </lineage>
</organism>
<evidence type="ECO:0000313" key="2">
    <source>
        <dbReference type="Proteomes" id="UP001159363"/>
    </source>
</evidence>
<comment type="caution">
    <text evidence="1">The sequence shown here is derived from an EMBL/GenBank/DDBJ whole genome shotgun (WGS) entry which is preliminary data.</text>
</comment>